<evidence type="ECO:0000259" key="4">
    <source>
        <dbReference type="Pfam" id="PF08241"/>
    </source>
</evidence>
<dbReference type="PANTHER" id="PTHR44942:SF4">
    <property type="entry name" value="METHYLTRANSFERASE TYPE 11 DOMAIN-CONTAINING PROTEIN"/>
    <property type="match status" value="1"/>
</dbReference>
<name>B9IU53_BACCQ</name>
<accession>B9IU53</accession>
<dbReference type="Pfam" id="PF08241">
    <property type="entry name" value="Methyltransf_11"/>
    <property type="match status" value="1"/>
</dbReference>
<dbReference type="GO" id="GO:0032259">
    <property type="term" value="P:methylation"/>
    <property type="evidence" value="ECO:0007669"/>
    <property type="project" value="UniProtKB-KW"/>
</dbReference>
<dbReference type="Proteomes" id="UP000000441">
    <property type="component" value="Chromosome"/>
</dbReference>
<dbReference type="HOGENOM" id="CLU_081534_1_2_9"/>
<feature type="domain" description="Methyltransferase type 11" evidence="4">
    <location>
        <begin position="62"/>
        <end position="160"/>
    </location>
</feature>
<keyword evidence="2 5" id="KW-0489">Methyltransferase</keyword>
<evidence type="ECO:0000313" key="5">
    <source>
        <dbReference type="EMBL" id="ACM11749.1"/>
    </source>
</evidence>
<evidence type="ECO:0000313" key="6">
    <source>
        <dbReference type="Proteomes" id="UP000000441"/>
    </source>
</evidence>
<comment type="similarity">
    <text evidence="1">Belongs to the methyltransferase superfamily.</text>
</comment>
<dbReference type="InterPro" id="IPR029063">
    <property type="entry name" value="SAM-dependent_MTases_sf"/>
</dbReference>
<dbReference type="GO" id="GO:0008757">
    <property type="term" value="F:S-adenosylmethionine-dependent methyltransferase activity"/>
    <property type="evidence" value="ECO:0007669"/>
    <property type="project" value="InterPro"/>
</dbReference>
<dbReference type="InterPro" id="IPR051052">
    <property type="entry name" value="Diverse_substrate_MTase"/>
</dbReference>
<proteinExistence type="inferred from homology"/>
<reference evidence="5 6" key="1">
    <citation type="journal article" date="2009" name="J. Bacteriol.">
        <title>Complete genome sequence of the extremophilic Bacillus cereus strain Q1 with industrial applications.</title>
        <authorList>
            <person name="Xiong Z."/>
            <person name="Jiang Y."/>
            <person name="Qi D."/>
            <person name="Lu H."/>
            <person name="Yang F."/>
            <person name="Yang J."/>
            <person name="Chen L."/>
            <person name="Sun L."/>
            <person name="Xu X."/>
            <person name="Xue Y."/>
            <person name="Zhu Y."/>
            <person name="Jin Q."/>
        </authorList>
    </citation>
    <scope>NUCLEOTIDE SEQUENCE [LARGE SCALE GENOMIC DNA]</scope>
    <source>
        <strain evidence="5 6">Q1</strain>
    </source>
</reference>
<evidence type="ECO:0000256" key="3">
    <source>
        <dbReference type="ARBA" id="ARBA00022679"/>
    </source>
</evidence>
<evidence type="ECO:0000256" key="1">
    <source>
        <dbReference type="ARBA" id="ARBA00008361"/>
    </source>
</evidence>
<protein>
    <submittedName>
        <fullName evidence="5">SAM-dependent methyltransferase</fullName>
    </submittedName>
</protein>
<gene>
    <name evidence="5" type="ordered locus">BCQ_1319</name>
</gene>
<organism evidence="5 6">
    <name type="scientific">Bacillus cereus (strain Q1)</name>
    <dbReference type="NCBI Taxonomy" id="361100"/>
    <lineage>
        <taxon>Bacteria</taxon>
        <taxon>Bacillati</taxon>
        <taxon>Bacillota</taxon>
        <taxon>Bacilli</taxon>
        <taxon>Bacillales</taxon>
        <taxon>Bacillaceae</taxon>
        <taxon>Bacillus</taxon>
        <taxon>Bacillus cereus group</taxon>
    </lineage>
</organism>
<dbReference type="InterPro" id="IPR013216">
    <property type="entry name" value="Methyltransf_11"/>
</dbReference>
<dbReference type="AlphaFoldDB" id="B9IU53"/>
<dbReference type="EMBL" id="CP000227">
    <property type="protein sequence ID" value="ACM11749.1"/>
    <property type="molecule type" value="Genomic_DNA"/>
</dbReference>
<dbReference type="CDD" id="cd02440">
    <property type="entry name" value="AdoMet_MTases"/>
    <property type="match status" value="1"/>
</dbReference>
<keyword evidence="3 5" id="KW-0808">Transferase</keyword>
<dbReference type="PANTHER" id="PTHR44942">
    <property type="entry name" value="METHYLTRANSF_11 DOMAIN-CONTAINING PROTEIN"/>
    <property type="match status" value="1"/>
</dbReference>
<dbReference type="Gene3D" id="3.40.50.150">
    <property type="entry name" value="Vaccinia Virus protein VP39"/>
    <property type="match status" value="1"/>
</dbReference>
<dbReference type="KEGG" id="bcq:BCQ_1319"/>
<sequence length="208" mass="23797">MSIYSYIKGEFNLSILQRLIQQAKNPRGTIGSSMLCIMNSAHTRLTNWALQKVYIKKEAIILDIGCGGGKTIHTLSKRTPLGKIYGIDYSYQAVKNSIQTNIKDVQKQKVIVQQASVSSIPYHTNFFDLITAFQTHYFWPDVEQDIKEVFRVLQPKGSFLLVAETFKIQYHMEKCKTNEELVNLFYKTGFTSVKCYEERGCLCVIGTK</sequence>
<evidence type="ECO:0000256" key="2">
    <source>
        <dbReference type="ARBA" id="ARBA00022603"/>
    </source>
</evidence>
<dbReference type="SUPFAM" id="SSF53335">
    <property type="entry name" value="S-adenosyl-L-methionine-dependent methyltransferases"/>
    <property type="match status" value="1"/>
</dbReference>